<evidence type="ECO:0000313" key="1">
    <source>
        <dbReference type="EMBL" id="PGH30366.1"/>
    </source>
</evidence>
<protein>
    <submittedName>
        <fullName evidence="1">Uncharacterized protein</fullName>
    </submittedName>
</protein>
<name>A0A2B7Z8W2_9EURO</name>
<dbReference type="EMBL" id="PDND01000177">
    <property type="protein sequence ID" value="PGH30366.1"/>
    <property type="molecule type" value="Genomic_DNA"/>
</dbReference>
<comment type="caution">
    <text evidence="1">The sequence shown here is derived from an EMBL/GenBank/DDBJ whole genome shotgun (WGS) entry which is preliminary data.</text>
</comment>
<sequence length="40" mass="4449">MKFGPRMYTASDFLMTKAYAGTNGAVMVFKNVDYHDLEAG</sequence>
<organism evidence="1 2">
    <name type="scientific">[Emmonsia] crescens</name>
    <dbReference type="NCBI Taxonomy" id="73230"/>
    <lineage>
        <taxon>Eukaryota</taxon>
        <taxon>Fungi</taxon>
        <taxon>Dikarya</taxon>
        <taxon>Ascomycota</taxon>
        <taxon>Pezizomycotina</taxon>
        <taxon>Eurotiomycetes</taxon>
        <taxon>Eurotiomycetidae</taxon>
        <taxon>Onygenales</taxon>
        <taxon>Ajellomycetaceae</taxon>
        <taxon>Emergomyces</taxon>
    </lineage>
</organism>
<reference evidence="1 2" key="1">
    <citation type="submission" date="2017-10" db="EMBL/GenBank/DDBJ databases">
        <title>Comparative genomics in systemic dimorphic fungi from Ajellomycetaceae.</title>
        <authorList>
            <person name="Munoz J.F."/>
            <person name="Mcewen J.G."/>
            <person name="Clay O.K."/>
            <person name="Cuomo C.A."/>
        </authorList>
    </citation>
    <scope>NUCLEOTIDE SEQUENCE [LARGE SCALE GENOMIC DNA]</scope>
    <source>
        <strain evidence="1 2">UAMH4076</strain>
    </source>
</reference>
<dbReference type="AlphaFoldDB" id="A0A2B7Z8W2"/>
<gene>
    <name evidence="1" type="ORF">GX50_06885</name>
</gene>
<keyword evidence="2" id="KW-1185">Reference proteome</keyword>
<evidence type="ECO:0000313" key="2">
    <source>
        <dbReference type="Proteomes" id="UP000226031"/>
    </source>
</evidence>
<proteinExistence type="predicted"/>
<accession>A0A2B7Z8W2</accession>
<dbReference type="Proteomes" id="UP000226031">
    <property type="component" value="Unassembled WGS sequence"/>
</dbReference>